<accession>A0A316YJ07</accession>
<gene>
    <name evidence="2" type="ORF">FA10DRAFT_303724</name>
</gene>
<feature type="signal peptide" evidence="1">
    <location>
        <begin position="1"/>
        <end position="19"/>
    </location>
</feature>
<sequence>MQIITTLVMAALLASSSSATPFSSVLRRQDNIALTQSPLVESMPFYKAFLTDQGEDESIGYCDRSKYQFGVTVQQKDLLDNTTFRFVLGQPRYGSQGPFLDGNKIFVDHTYNTSQALKDRQSTGGTLAIDTLFFPLYSDAGSADEQKKLRSEPWALSTDNTTEGYVLAGQYAVAAFVFSPSFFTNGSTGGLPSPLVSNVSFSNRDCTQSFLGKSDGAATGLPPSALATVLTVAGMSTAAVALHLL</sequence>
<dbReference type="InParanoid" id="A0A316YJ07"/>
<evidence type="ECO:0000313" key="2">
    <source>
        <dbReference type="EMBL" id="PWN88804.1"/>
    </source>
</evidence>
<feature type="chain" id="PRO_5016392522" evidence="1">
    <location>
        <begin position="20"/>
        <end position="245"/>
    </location>
</feature>
<dbReference type="GeneID" id="37047190"/>
<keyword evidence="1" id="KW-0732">Signal</keyword>
<dbReference type="RefSeq" id="XP_025376002.1">
    <property type="nucleotide sequence ID" value="XM_025525274.1"/>
</dbReference>
<name>A0A316YJ07_9BASI</name>
<keyword evidence="3" id="KW-1185">Reference proteome</keyword>
<evidence type="ECO:0000313" key="3">
    <source>
        <dbReference type="Proteomes" id="UP000245768"/>
    </source>
</evidence>
<protein>
    <submittedName>
        <fullName evidence="2">Uncharacterized protein</fullName>
    </submittedName>
</protein>
<organism evidence="2 3">
    <name type="scientific">Acaromyces ingoldii</name>
    <dbReference type="NCBI Taxonomy" id="215250"/>
    <lineage>
        <taxon>Eukaryota</taxon>
        <taxon>Fungi</taxon>
        <taxon>Dikarya</taxon>
        <taxon>Basidiomycota</taxon>
        <taxon>Ustilaginomycotina</taxon>
        <taxon>Exobasidiomycetes</taxon>
        <taxon>Exobasidiales</taxon>
        <taxon>Cryptobasidiaceae</taxon>
        <taxon>Acaromyces</taxon>
    </lineage>
</organism>
<reference evidence="2 3" key="1">
    <citation type="journal article" date="2018" name="Mol. Biol. Evol.">
        <title>Broad Genomic Sampling Reveals a Smut Pathogenic Ancestry of the Fungal Clade Ustilaginomycotina.</title>
        <authorList>
            <person name="Kijpornyongpan T."/>
            <person name="Mondo S.J."/>
            <person name="Barry K."/>
            <person name="Sandor L."/>
            <person name="Lee J."/>
            <person name="Lipzen A."/>
            <person name="Pangilinan J."/>
            <person name="LaButti K."/>
            <person name="Hainaut M."/>
            <person name="Henrissat B."/>
            <person name="Grigoriev I.V."/>
            <person name="Spatafora J.W."/>
            <person name="Aime M.C."/>
        </authorList>
    </citation>
    <scope>NUCLEOTIDE SEQUENCE [LARGE SCALE GENOMIC DNA]</scope>
    <source>
        <strain evidence="2 3">MCA 4198</strain>
    </source>
</reference>
<proteinExistence type="predicted"/>
<dbReference type="AlphaFoldDB" id="A0A316YJ07"/>
<evidence type="ECO:0000256" key="1">
    <source>
        <dbReference type="SAM" id="SignalP"/>
    </source>
</evidence>
<dbReference type="Proteomes" id="UP000245768">
    <property type="component" value="Unassembled WGS sequence"/>
</dbReference>
<dbReference type="EMBL" id="KZ819638">
    <property type="protein sequence ID" value="PWN88804.1"/>
    <property type="molecule type" value="Genomic_DNA"/>
</dbReference>